<dbReference type="Pfam" id="PF13280">
    <property type="entry name" value="WYL"/>
    <property type="match status" value="1"/>
</dbReference>
<dbReference type="SUPFAM" id="SSF46785">
    <property type="entry name" value="Winged helix' DNA-binding domain"/>
    <property type="match status" value="1"/>
</dbReference>
<dbReference type="PANTHER" id="PTHR34580:SF1">
    <property type="entry name" value="PROTEIN PAFC"/>
    <property type="match status" value="1"/>
</dbReference>
<dbReference type="PANTHER" id="PTHR34580">
    <property type="match status" value="1"/>
</dbReference>
<dbReference type="PROSITE" id="PS51000">
    <property type="entry name" value="HTH_DEOR_2"/>
    <property type="match status" value="1"/>
</dbReference>
<dbReference type="InterPro" id="IPR028349">
    <property type="entry name" value="PafC-like"/>
</dbReference>
<dbReference type="Proteomes" id="UP001165653">
    <property type="component" value="Unassembled WGS sequence"/>
</dbReference>
<dbReference type="PIRSF" id="PIRSF016838">
    <property type="entry name" value="PafC"/>
    <property type="match status" value="1"/>
</dbReference>
<dbReference type="PROSITE" id="PS52050">
    <property type="entry name" value="WYL"/>
    <property type="match status" value="1"/>
</dbReference>
<keyword evidence="1" id="KW-0805">Transcription regulation</keyword>
<organism evidence="4 5">
    <name type="scientific">Luteolibacter rhizosphaerae</name>
    <dbReference type="NCBI Taxonomy" id="2989719"/>
    <lineage>
        <taxon>Bacteria</taxon>
        <taxon>Pseudomonadati</taxon>
        <taxon>Verrucomicrobiota</taxon>
        <taxon>Verrucomicrobiia</taxon>
        <taxon>Verrucomicrobiales</taxon>
        <taxon>Verrucomicrobiaceae</taxon>
        <taxon>Luteolibacter</taxon>
    </lineage>
</organism>
<accession>A0ABT3G2W7</accession>
<protein>
    <submittedName>
        <fullName evidence="4">YafY family transcriptional regulator</fullName>
    </submittedName>
</protein>
<dbReference type="Gene3D" id="1.10.10.10">
    <property type="entry name" value="Winged helix-like DNA-binding domain superfamily/Winged helix DNA-binding domain"/>
    <property type="match status" value="1"/>
</dbReference>
<dbReference type="Pfam" id="PF08279">
    <property type="entry name" value="HTH_11"/>
    <property type="match status" value="1"/>
</dbReference>
<dbReference type="RefSeq" id="WP_264513686.1">
    <property type="nucleotide sequence ID" value="NZ_JAPDDR010000005.1"/>
</dbReference>
<keyword evidence="5" id="KW-1185">Reference proteome</keyword>
<dbReference type="InterPro" id="IPR026881">
    <property type="entry name" value="WYL_dom"/>
</dbReference>
<dbReference type="InterPro" id="IPR001034">
    <property type="entry name" value="DeoR_HTH"/>
</dbReference>
<dbReference type="Pfam" id="PF25583">
    <property type="entry name" value="WCX"/>
    <property type="match status" value="1"/>
</dbReference>
<gene>
    <name evidence="4" type="ORF">OJ996_11350</name>
</gene>
<feature type="domain" description="HTH deoR-type" evidence="3">
    <location>
        <begin position="3"/>
        <end position="58"/>
    </location>
</feature>
<reference evidence="4" key="1">
    <citation type="submission" date="2022-10" db="EMBL/GenBank/DDBJ databases">
        <title>Luteolibacter sp. GHJ8, whole genome shotgun sequencing project.</title>
        <authorList>
            <person name="Zhao G."/>
            <person name="Shen L."/>
        </authorList>
    </citation>
    <scope>NUCLEOTIDE SEQUENCE</scope>
    <source>
        <strain evidence="4">GHJ8</strain>
    </source>
</reference>
<comment type="caution">
    <text evidence="4">The sequence shown here is derived from an EMBL/GenBank/DDBJ whole genome shotgun (WGS) entry which is preliminary data.</text>
</comment>
<name>A0ABT3G2W7_9BACT</name>
<dbReference type="EMBL" id="JAPDDR010000005">
    <property type="protein sequence ID" value="MCW1914175.1"/>
    <property type="molecule type" value="Genomic_DNA"/>
</dbReference>
<sequence>MNRIDRLTGMILLLQGQRVITAEQIAEHFEISVRTVYRDLSALGEAGVPIIAEAGVGYSLMRGYHMPPVMFTEEEAAALFMSGEVTEQVADDSLKQSLRSALLKIKSVLPQEKKDYLSRLRNAIGVWFRRGGSEDRKLSLMPIQDAVVRRRCLALRYDAASKGKITTRIVEPLGLVFYSRQWHLIAWCRLRKAFRDFRLDRFAGWEVMAECYHGHADFSVKAFLQEKIDGDELAPATIRVSREVLDRFRSEMPCTSLDEKIRPDGSVEVEILTCSMPWLTSWLLGYGTLVEVIEPQELRDSLRDAAMAVAARYSEDLVPM</sequence>
<proteinExistence type="predicted"/>
<evidence type="ECO:0000313" key="5">
    <source>
        <dbReference type="Proteomes" id="UP001165653"/>
    </source>
</evidence>
<evidence type="ECO:0000259" key="3">
    <source>
        <dbReference type="PROSITE" id="PS51000"/>
    </source>
</evidence>
<dbReference type="InterPro" id="IPR013196">
    <property type="entry name" value="HTH_11"/>
</dbReference>
<evidence type="ECO:0000256" key="1">
    <source>
        <dbReference type="ARBA" id="ARBA00023015"/>
    </source>
</evidence>
<dbReference type="InterPro" id="IPR051534">
    <property type="entry name" value="CBASS_pafABC_assoc_protein"/>
</dbReference>
<dbReference type="InterPro" id="IPR036390">
    <property type="entry name" value="WH_DNA-bd_sf"/>
</dbReference>
<dbReference type="InterPro" id="IPR036388">
    <property type="entry name" value="WH-like_DNA-bd_sf"/>
</dbReference>
<evidence type="ECO:0000313" key="4">
    <source>
        <dbReference type="EMBL" id="MCW1914175.1"/>
    </source>
</evidence>
<evidence type="ECO:0000256" key="2">
    <source>
        <dbReference type="ARBA" id="ARBA00023163"/>
    </source>
</evidence>
<dbReference type="InterPro" id="IPR057727">
    <property type="entry name" value="WCX_dom"/>
</dbReference>
<keyword evidence="2" id="KW-0804">Transcription</keyword>